<protein>
    <recommendedName>
        <fullName evidence="5">Translocon component PTEX150</fullName>
    </recommendedName>
</protein>
<feature type="compositionally biased region" description="Low complexity" evidence="1">
    <location>
        <begin position="857"/>
        <end position="868"/>
    </location>
</feature>
<keyword evidence="4" id="KW-1185">Reference proteome</keyword>
<evidence type="ECO:0000313" key="3">
    <source>
        <dbReference type="EMBL" id="KJP88988.1"/>
    </source>
</evidence>
<evidence type="ECO:0000313" key="4">
    <source>
        <dbReference type="Proteomes" id="UP000054561"/>
    </source>
</evidence>
<name>A0A0D9QPW6_PLAFR</name>
<evidence type="ECO:0000256" key="2">
    <source>
        <dbReference type="SAM" id="SignalP"/>
    </source>
</evidence>
<feature type="chain" id="PRO_5002343784" description="Translocon component PTEX150" evidence="2">
    <location>
        <begin position="23"/>
        <end position="905"/>
    </location>
</feature>
<feature type="compositionally biased region" description="Acidic residues" evidence="1">
    <location>
        <begin position="882"/>
        <end position="905"/>
    </location>
</feature>
<keyword evidence="2" id="KW-0732">Signal</keyword>
<accession>A0A0D9QPW6</accession>
<feature type="region of interest" description="Disordered" evidence="1">
    <location>
        <begin position="346"/>
        <end position="518"/>
    </location>
</feature>
<feature type="compositionally biased region" description="Low complexity" evidence="1">
    <location>
        <begin position="59"/>
        <end position="90"/>
    </location>
</feature>
<feature type="compositionally biased region" description="Basic residues" evidence="1">
    <location>
        <begin position="479"/>
        <end position="493"/>
    </location>
</feature>
<dbReference type="VEuPathDB" id="PlasmoDB:AK88_01280"/>
<feature type="region of interest" description="Disordered" evidence="1">
    <location>
        <begin position="530"/>
        <end position="568"/>
    </location>
</feature>
<feature type="compositionally biased region" description="Low complexity" evidence="1">
    <location>
        <begin position="469"/>
        <end position="478"/>
    </location>
</feature>
<dbReference type="RefSeq" id="XP_012334339.1">
    <property type="nucleotide sequence ID" value="XM_012478916.1"/>
</dbReference>
<feature type="compositionally biased region" description="Acidic residues" evidence="1">
    <location>
        <begin position="535"/>
        <end position="552"/>
    </location>
</feature>
<feature type="compositionally biased region" description="Low complexity" evidence="1">
    <location>
        <begin position="37"/>
        <end position="51"/>
    </location>
</feature>
<dbReference type="OrthoDB" id="372932at2759"/>
<dbReference type="OMA" id="YVFTSVY"/>
<proteinExistence type="predicted"/>
<feature type="region of interest" description="Disordered" evidence="1">
    <location>
        <begin position="33"/>
        <end position="107"/>
    </location>
</feature>
<dbReference type="EMBL" id="KQ001655">
    <property type="protein sequence ID" value="KJP88988.1"/>
    <property type="molecule type" value="Genomic_DNA"/>
</dbReference>
<sequence length="905" mass="98500">MRLITLGFIFLSTSLHYSYVFGANINRNLNIKPTSHKSSNNDKANAADNGSSKGGSHHATNGAPGTPNGNANGKKGATGTSGAAGHTPAGTPGGPVTPGMNPSLEEMMKPLNDMFGGNGEALNVDNIMNSEMFHDFYNSLMGGNPSDGANNGQDNLFKDMISAINSQIAALTNGQNGANGTNNPVSPEQLNKINELKDKLENVLKKSGIDVEQLKKTMENENLMQNKDAVKDLMANLPMNPAMMQNMMGGKDGNMLNMDPSQMTDMFNQLSGGKMNMKDLGLGGLMTPPGVNDQDAQGNTKGGTAYVTNSSSSDKNFADKLNAFDHGDGEDEGMFRLYGLNDEHGVTDDGANDSAKKDNAVDVSGTDVSSNVSDAESTKDDSEESNESNTESIPAPPSDSSSEDSANTNEVEFNKEELITSSGGSKGESNNKATTKGQNNNNTFLDMNNLKNGMSGSTYGQDNGGDKTNGGNKKPVTNKPKRGKKKKMTKKRNPGQIPVNMDTLQKLLKEYSNTPNQKVMEEIIKKYVSMNNENNTDDGNDDDAGDDDTEDEQNGKGSSSDEDAELSMNEFSVKDIKKLISEGILTYEDLTEEELQKLAKPDDMFYELSPYANEEKDLSLNETSGVSNEQLNAFLRKNGSYHMSYDSKAIDYLKQKKAEKKEEEQEDDSFYDAYKQIKNSYEGIPSNYYHDAPQLVGENYVFTSVYDKKKELIDFLKRSHGITDDNDSSNGSARGKGNSIHGATYKSKYYDKYMKKLSEYRRREAFKILKKRRAQEKKLQKKQETQNNNNNEVDYSEYFKKSGFMNSSNGTVKTFSKDQLDNMVKQFNGDGGDVLSSSGSGAGMGGDYSGMNGGGQFSSSSGNSNPAGYVTFDGQNVVGSNENEDGEPNEDILNEEEEDNPEDDD</sequence>
<feature type="compositionally biased region" description="Low complexity" evidence="1">
    <location>
        <begin position="387"/>
        <end position="406"/>
    </location>
</feature>
<gene>
    <name evidence="3" type="ORF">AK88_01280</name>
</gene>
<feature type="signal peptide" evidence="2">
    <location>
        <begin position="1"/>
        <end position="22"/>
    </location>
</feature>
<feature type="compositionally biased region" description="Polar residues" evidence="1">
    <location>
        <begin position="366"/>
        <end position="375"/>
    </location>
</feature>
<reference evidence="3 4" key="1">
    <citation type="submission" date="2014-03" db="EMBL/GenBank/DDBJ databases">
        <title>The Genome Sequence of Plasmodium fragile nilgiri.</title>
        <authorList>
            <consortium name="The Broad Institute Genomics Platform"/>
            <consortium name="The Broad Institute Genome Sequencing Center for Infectious Disease"/>
            <person name="Neafsey D."/>
            <person name="Duraisingh M."/>
            <person name="Young S.K."/>
            <person name="Zeng Q."/>
            <person name="Gargeya S."/>
            <person name="Abouelleil A."/>
            <person name="Alvarado L."/>
            <person name="Chapman S.B."/>
            <person name="Gainer-Dewar J."/>
            <person name="Goldberg J."/>
            <person name="Griggs A."/>
            <person name="Gujja S."/>
            <person name="Hansen M."/>
            <person name="Howarth C."/>
            <person name="Imamovic A."/>
            <person name="Larimer J."/>
            <person name="Pearson M."/>
            <person name="Poon T.W."/>
            <person name="Priest M."/>
            <person name="Roberts A."/>
            <person name="Saif S."/>
            <person name="Shea T."/>
            <person name="Sykes S."/>
            <person name="Wortman J."/>
            <person name="Nusbaum C."/>
            <person name="Birren B."/>
        </authorList>
    </citation>
    <scope>NUCLEOTIDE SEQUENCE [LARGE SCALE GENOMIC DNA]</scope>
    <source>
        <strain evidence="4">nilgiri</strain>
    </source>
</reference>
<dbReference type="AlphaFoldDB" id="A0A0D9QPW6"/>
<feature type="region of interest" description="Disordered" evidence="1">
    <location>
        <begin position="288"/>
        <end position="314"/>
    </location>
</feature>
<dbReference type="Proteomes" id="UP000054561">
    <property type="component" value="Unassembled WGS sequence"/>
</dbReference>
<organism evidence="3 4">
    <name type="scientific">Plasmodium fragile</name>
    <dbReference type="NCBI Taxonomy" id="5857"/>
    <lineage>
        <taxon>Eukaryota</taxon>
        <taxon>Sar</taxon>
        <taxon>Alveolata</taxon>
        <taxon>Apicomplexa</taxon>
        <taxon>Aconoidasida</taxon>
        <taxon>Haemosporida</taxon>
        <taxon>Plasmodiidae</taxon>
        <taxon>Plasmodium</taxon>
        <taxon>Plasmodium (Plasmodium)</taxon>
    </lineage>
</organism>
<evidence type="ECO:0000256" key="1">
    <source>
        <dbReference type="SAM" id="MobiDB-lite"/>
    </source>
</evidence>
<evidence type="ECO:0008006" key="5">
    <source>
        <dbReference type="Google" id="ProtNLM"/>
    </source>
</evidence>
<feature type="compositionally biased region" description="Low complexity" evidence="1">
    <location>
        <begin position="439"/>
        <end position="452"/>
    </location>
</feature>
<feature type="region of interest" description="Disordered" evidence="1">
    <location>
        <begin position="720"/>
        <end position="740"/>
    </location>
</feature>
<feature type="compositionally biased region" description="Low complexity" evidence="1">
    <location>
        <begin position="421"/>
        <end position="432"/>
    </location>
</feature>
<dbReference type="GeneID" id="24266594"/>
<feature type="region of interest" description="Disordered" evidence="1">
    <location>
        <begin position="853"/>
        <end position="905"/>
    </location>
</feature>